<evidence type="ECO:0000313" key="1">
    <source>
        <dbReference type="EMBL" id="SOR29575.1"/>
    </source>
</evidence>
<dbReference type="EMBL" id="LT962688">
    <property type="protein sequence ID" value="SOR29575.1"/>
    <property type="molecule type" value="Genomic_DNA"/>
</dbReference>
<accession>A0A2N9AQD5</accession>
<gene>
    <name evidence="1" type="ORF">TK0001_2973</name>
</gene>
<dbReference type="AlphaFoldDB" id="A0A2N9AQD5"/>
<organism evidence="1 2">
    <name type="scientific">Methylorubrum extorquens</name>
    <name type="common">Methylobacterium dichloromethanicum</name>
    <name type="synonym">Methylobacterium extorquens</name>
    <dbReference type="NCBI Taxonomy" id="408"/>
    <lineage>
        <taxon>Bacteria</taxon>
        <taxon>Pseudomonadati</taxon>
        <taxon>Pseudomonadota</taxon>
        <taxon>Alphaproteobacteria</taxon>
        <taxon>Hyphomicrobiales</taxon>
        <taxon>Methylobacteriaceae</taxon>
        <taxon>Methylorubrum</taxon>
    </lineage>
</organism>
<proteinExistence type="predicted"/>
<reference evidence="2" key="1">
    <citation type="submission" date="2017-10" db="EMBL/GenBank/DDBJ databases">
        <authorList>
            <person name="Regsiter A."/>
            <person name="William W."/>
        </authorList>
    </citation>
    <scope>NUCLEOTIDE SEQUENCE [LARGE SCALE GENOMIC DNA]</scope>
</reference>
<protein>
    <submittedName>
        <fullName evidence="1">Uncharacterized protein</fullName>
    </submittedName>
</protein>
<dbReference type="Proteomes" id="UP000233769">
    <property type="component" value="Chromosome tk0001"/>
</dbReference>
<name>A0A2N9AQD5_METEX</name>
<evidence type="ECO:0000313" key="2">
    <source>
        <dbReference type="Proteomes" id="UP000233769"/>
    </source>
</evidence>
<sequence>MPLSAESYAWADLYQTLRIGPPFGIDRAGRVRTGRRSMVVGIVFRRAGIAVAPAGIA</sequence>